<keyword evidence="8" id="KW-0333">Golgi apparatus</keyword>
<dbReference type="Pfam" id="PF04733">
    <property type="entry name" value="Coatomer_E"/>
    <property type="match status" value="1"/>
</dbReference>
<dbReference type="GO" id="GO:0005198">
    <property type="term" value="F:structural molecule activity"/>
    <property type="evidence" value="ECO:0007669"/>
    <property type="project" value="InterPro"/>
</dbReference>
<keyword evidence="4" id="KW-0813">Transport</keyword>
<evidence type="ECO:0000313" key="12">
    <source>
        <dbReference type="Proteomes" id="UP000290900"/>
    </source>
</evidence>
<keyword evidence="7" id="KW-0653">Protein transport</keyword>
<evidence type="ECO:0000256" key="6">
    <source>
        <dbReference type="ARBA" id="ARBA00022892"/>
    </source>
</evidence>
<keyword evidence="9" id="KW-0472">Membrane</keyword>
<protein>
    <submittedName>
        <fullName evidence="11">DEKNAAC104353</fullName>
    </submittedName>
</protein>
<dbReference type="PANTHER" id="PTHR10805:SF0">
    <property type="entry name" value="COATOMER SUBUNIT EPSILON"/>
    <property type="match status" value="1"/>
</dbReference>
<evidence type="ECO:0000256" key="3">
    <source>
        <dbReference type="ARBA" id="ARBA00008827"/>
    </source>
</evidence>
<evidence type="ECO:0000313" key="11">
    <source>
        <dbReference type="EMBL" id="VEU23231.1"/>
    </source>
</evidence>
<dbReference type="Proteomes" id="UP000290900">
    <property type="component" value="Unassembled WGS sequence"/>
</dbReference>
<evidence type="ECO:0000256" key="2">
    <source>
        <dbReference type="ARBA" id="ARBA00004347"/>
    </source>
</evidence>
<evidence type="ECO:0000256" key="4">
    <source>
        <dbReference type="ARBA" id="ARBA00022448"/>
    </source>
</evidence>
<proteinExistence type="inferred from homology"/>
<dbReference type="GO" id="GO:0006890">
    <property type="term" value="P:retrograde vesicle-mediated transport, Golgi to endoplasmic reticulum"/>
    <property type="evidence" value="ECO:0007669"/>
    <property type="project" value="InterPro"/>
</dbReference>
<reference evidence="11 12" key="1">
    <citation type="submission" date="2018-12" db="EMBL/GenBank/DDBJ databases">
        <authorList>
            <person name="Tiukova I."/>
            <person name="Dainat J."/>
        </authorList>
    </citation>
    <scope>NUCLEOTIDE SEQUENCE [LARGE SCALE GENOMIC DNA]</scope>
</reference>
<comment type="similarity">
    <text evidence="3">Belongs to the COPE family.</text>
</comment>
<evidence type="ECO:0000256" key="5">
    <source>
        <dbReference type="ARBA" id="ARBA00022490"/>
    </source>
</evidence>
<evidence type="ECO:0000256" key="9">
    <source>
        <dbReference type="ARBA" id="ARBA00023136"/>
    </source>
</evidence>
<dbReference type="OrthoDB" id="310217at2759"/>
<dbReference type="InterPro" id="IPR006822">
    <property type="entry name" value="Coatomer_esu"/>
</dbReference>
<keyword evidence="10" id="KW-0968">Cytoplasmic vesicle</keyword>
<comment type="subcellular location">
    <subcellularLocation>
        <location evidence="2">Cytoplasmic vesicle</location>
        <location evidence="2">COPI-coated vesicle membrane</location>
        <topology evidence="2">Peripheral membrane protein</topology>
        <orientation evidence="2">Cytoplasmic side</orientation>
    </subcellularLocation>
    <subcellularLocation>
        <location evidence="1">Golgi apparatus membrane</location>
        <topology evidence="1">Peripheral membrane protein</topology>
        <orientation evidence="1">Cytoplasmic side</orientation>
    </subcellularLocation>
</comment>
<keyword evidence="5" id="KW-0963">Cytoplasm</keyword>
<dbReference type="GO" id="GO:0006888">
    <property type="term" value="P:endoplasmic reticulum to Golgi vesicle-mediated transport"/>
    <property type="evidence" value="ECO:0007669"/>
    <property type="project" value="TreeGrafter"/>
</dbReference>
<dbReference type="InterPro" id="IPR011990">
    <property type="entry name" value="TPR-like_helical_dom_sf"/>
</dbReference>
<evidence type="ECO:0000256" key="7">
    <source>
        <dbReference type="ARBA" id="ARBA00022927"/>
    </source>
</evidence>
<organism evidence="11 12">
    <name type="scientific">Brettanomyces naardenensis</name>
    <name type="common">Yeast</name>
    <dbReference type="NCBI Taxonomy" id="13370"/>
    <lineage>
        <taxon>Eukaryota</taxon>
        <taxon>Fungi</taxon>
        <taxon>Dikarya</taxon>
        <taxon>Ascomycota</taxon>
        <taxon>Saccharomycotina</taxon>
        <taxon>Pichiomycetes</taxon>
        <taxon>Pichiales</taxon>
        <taxon>Pichiaceae</taxon>
        <taxon>Brettanomyces</taxon>
    </lineage>
</organism>
<evidence type="ECO:0000256" key="8">
    <source>
        <dbReference type="ARBA" id="ARBA00023034"/>
    </source>
</evidence>
<dbReference type="GO" id="GO:0000139">
    <property type="term" value="C:Golgi membrane"/>
    <property type="evidence" value="ECO:0007669"/>
    <property type="project" value="UniProtKB-SubCell"/>
</dbReference>
<name>A0A448YQQ3_BRENA</name>
<dbReference type="AlphaFoldDB" id="A0A448YQQ3"/>
<dbReference type="InParanoid" id="A0A448YQQ3"/>
<evidence type="ECO:0000256" key="1">
    <source>
        <dbReference type="ARBA" id="ARBA00004255"/>
    </source>
</evidence>
<gene>
    <name evidence="11" type="ORF">BRENAR_LOCUS3962</name>
</gene>
<dbReference type="STRING" id="13370.A0A448YQQ3"/>
<dbReference type="EMBL" id="CAACVR010000037">
    <property type="protein sequence ID" value="VEU23231.1"/>
    <property type="molecule type" value="Genomic_DNA"/>
</dbReference>
<dbReference type="GO" id="GO:0015031">
    <property type="term" value="P:protein transport"/>
    <property type="evidence" value="ECO:0007669"/>
    <property type="project" value="UniProtKB-KW"/>
</dbReference>
<dbReference type="GO" id="GO:0006891">
    <property type="term" value="P:intra-Golgi vesicle-mediated transport"/>
    <property type="evidence" value="ECO:0007669"/>
    <property type="project" value="TreeGrafter"/>
</dbReference>
<accession>A0A448YQQ3</accession>
<dbReference type="PANTHER" id="PTHR10805">
    <property type="entry name" value="COATOMER SUBUNIT EPSILON"/>
    <property type="match status" value="1"/>
</dbReference>
<evidence type="ECO:0000256" key="10">
    <source>
        <dbReference type="ARBA" id="ARBA00023329"/>
    </source>
</evidence>
<dbReference type="Gene3D" id="1.25.40.10">
    <property type="entry name" value="Tetratricopeptide repeat domain"/>
    <property type="match status" value="1"/>
</dbReference>
<dbReference type="GO" id="GO:0030126">
    <property type="term" value="C:COPI vesicle coat"/>
    <property type="evidence" value="ECO:0007669"/>
    <property type="project" value="TreeGrafter"/>
</dbReference>
<sequence length="316" mass="36229">MYLIPEKELYTVLQIFYCARYKEMASADLVHELEFNDVTYQFEATNYQIRSDLLLANYKDALVKINENKKLLSGVSDESELKFLKSELESLLHYAAFLQNPDDSKAHKFFGRDHLLGGLTSLLAGCYYAKLDDYETALKKLHPEEDLENVAFGCYLLLLLSRTTEAEKYLKKNVNNSSAMDTIGYNQTSSWLELSKYGDDLNKSYYHYDELSSSSNTESLKCLVCLLTAHLKLLHFPEAQEVLDRIAAFKADHPQSLTNWESDLLINQIALKFIQSKNDEADVLLSELKAQNPDDAYLKDLAEKQELFDTVVEKYA</sequence>
<keyword evidence="12" id="KW-1185">Reference proteome</keyword>
<keyword evidence="6" id="KW-0931">ER-Golgi transport</keyword>